<dbReference type="KEGG" id="vg:15042070"/>
<dbReference type="EMBL" id="AB711120">
    <property type="protein sequence ID" value="BAM99129.1"/>
    <property type="molecule type" value="Genomic_DNA"/>
</dbReference>
<dbReference type="GeneID" id="15042070"/>
<proteinExistence type="predicted"/>
<accession>M5AC00</accession>
<reference evidence="1 2" key="1">
    <citation type="journal article" date="2013" name="Virus Genes">
        <title>Complete nucleotide sequence of Bacillus subtilis (natto) bacteriophage PM1, a phage associated with disruption of food production.</title>
        <authorList>
            <person name="Umene K."/>
            <person name="Shiraishi A."/>
        </authorList>
    </citation>
    <scope>NUCLEOTIDE SEQUENCE [LARGE SCALE GENOMIC DNA]</scope>
    <source>
        <strain evidence="1">PM1</strain>
    </source>
</reference>
<dbReference type="RefSeq" id="YP_007678075.1">
    <property type="nucleotide sequence ID" value="NC_020883.1"/>
</dbReference>
<name>M5AC00_9CAUD</name>
<organism evidence="1 2">
    <name type="scientific">Bacillus phage PM1</name>
    <dbReference type="NCBI Taxonomy" id="547228"/>
    <lineage>
        <taxon>Viruses</taxon>
        <taxon>Duplodnaviria</taxon>
        <taxon>Heunggongvirae</taxon>
        <taxon>Uroviricota</taxon>
        <taxon>Caudoviricetes</taxon>
        <taxon>Pemunavirus</taxon>
        <taxon>Pemunavirus PM1</taxon>
    </lineage>
</organism>
<sequence length="65" mass="7358">MAYVIRVHVGDTGKSNLITKLDMTSEKGHAPWVFKYKDQAAMKAREIRNGSSLGLWFSIEPYKGE</sequence>
<dbReference type="Proteomes" id="UP000011861">
    <property type="component" value="Segment"/>
</dbReference>
<keyword evidence="2" id="KW-1185">Reference proteome</keyword>
<evidence type="ECO:0000313" key="2">
    <source>
        <dbReference type="Proteomes" id="UP000011861"/>
    </source>
</evidence>
<protein>
    <submittedName>
        <fullName evidence="1">Uncharacterized protein</fullName>
    </submittedName>
</protein>
<evidence type="ECO:0000313" key="1">
    <source>
        <dbReference type="EMBL" id="BAM99129.1"/>
    </source>
</evidence>